<comment type="caution">
    <text evidence="1">The sequence shown here is derived from an EMBL/GenBank/DDBJ whole genome shotgun (WGS) entry which is preliminary data.</text>
</comment>
<proteinExistence type="predicted"/>
<gene>
    <name evidence="1" type="ORF">M467_05895</name>
</gene>
<dbReference type="AlphaFoldDB" id="U1LW30"/>
<protein>
    <recommendedName>
        <fullName evidence="3">DUF3916 domain-containing protein</fullName>
    </recommendedName>
</protein>
<accession>U1LW30</accession>
<keyword evidence="2" id="KW-1185">Reference proteome</keyword>
<sequence length="147" mass="17488">MRLHVNEQTQSFPTTFHDGYWHNKIPIDQSFLSSVQDNSRIQRAIIEVMMEGASRLVHNREEERYQVVVLLDLPTLWQSELLVFESDARLKAFMDRDTSEQTWTRLPNDCVFLQRLDLSADVEVHRFHELIQDEDYMHSGEVWLLVQ</sequence>
<dbReference type="STRING" id="1385984.GCA_000702565_01452"/>
<organism evidence="1 2">
    <name type="scientific">Exiguobacterium chiriqhucha RW-2</name>
    <dbReference type="NCBI Taxonomy" id="1345023"/>
    <lineage>
        <taxon>Bacteria</taxon>
        <taxon>Bacillati</taxon>
        <taxon>Bacillota</taxon>
        <taxon>Bacilli</taxon>
        <taxon>Bacillales</taxon>
        <taxon>Bacillales Family XII. Incertae Sedis</taxon>
        <taxon>Exiguobacterium</taxon>
    </lineage>
</organism>
<evidence type="ECO:0000313" key="2">
    <source>
        <dbReference type="Proteomes" id="UP000016464"/>
    </source>
</evidence>
<evidence type="ECO:0000313" key="1">
    <source>
        <dbReference type="EMBL" id="ERG66809.1"/>
    </source>
</evidence>
<evidence type="ECO:0008006" key="3">
    <source>
        <dbReference type="Google" id="ProtNLM"/>
    </source>
</evidence>
<dbReference type="InterPro" id="IPR025075">
    <property type="entry name" value="DUF3916"/>
</dbReference>
<dbReference type="EMBL" id="ATCL01000020">
    <property type="protein sequence ID" value="ERG66809.1"/>
    <property type="molecule type" value="Genomic_DNA"/>
</dbReference>
<dbReference type="eggNOG" id="ENOG5031JIT">
    <property type="taxonomic scope" value="Bacteria"/>
</dbReference>
<name>U1LW30_9BACL</name>
<dbReference type="PATRIC" id="fig|1345023.5.peg.2277"/>
<reference evidence="1 2" key="1">
    <citation type="journal article" date="2013" name="Genome Announc.">
        <title>Draft Genome Sequence of Exiguobacterium pavilionensis Strain RW-2, with Wide Thermal, Salinity, and pH Tolerance, Isolated from Modern Freshwater Microbialites.</title>
        <authorList>
            <person name="White R.A.III."/>
            <person name="Grassa C.J."/>
            <person name="Suttle C.A."/>
        </authorList>
    </citation>
    <scope>NUCLEOTIDE SEQUENCE [LARGE SCALE GENOMIC DNA]</scope>
    <source>
        <strain evidence="1 2">RW-2</strain>
    </source>
</reference>
<dbReference type="Pfam" id="PF13079">
    <property type="entry name" value="DUF3916"/>
    <property type="match status" value="1"/>
</dbReference>
<dbReference type="Proteomes" id="UP000016464">
    <property type="component" value="Unassembled WGS sequence"/>
</dbReference>